<dbReference type="InterPro" id="IPR003148">
    <property type="entry name" value="RCK_N"/>
</dbReference>
<evidence type="ECO:0000256" key="7">
    <source>
        <dbReference type="ARBA" id="ARBA00022958"/>
    </source>
</evidence>
<keyword evidence="8 12" id="KW-1133">Transmembrane helix</keyword>
<feature type="transmembrane region" description="Helical" evidence="12">
    <location>
        <begin position="344"/>
        <end position="365"/>
    </location>
</feature>
<feature type="transmembrane region" description="Helical" evidence="12">
    <location>
        <begin position="85"/>
        <end position="107"/>
    </location>
</feature>
<feature type="transmembrane region" description="Helical" evidence="12">
    <location>
        <begin position="54"/>
        <end position="73"/>
    </location>
</feature>
<dbReference type="Pfam" id="PF00999">
    <property type="entry name" value="Na_H_Exchanger"/>
    <property type="match status" value="1"/>
</dbReference>
<dbReference type="GO" id="GO:0015297">
    <property type="term" value="F:antiporter activity"/>
    <property type="evidence" value="ECO:0007669"/>
    <property type="project" value="UniProtKB-KW"/>
</dbReference>
<evidence type="ECO:0000256" key="2">
    <source>
        <dbReference type="ARBA" id="ARBA00005551"/>
    </source>
</evidence>
<dbReference type="Gene3D" id="3.40.50.720">
    <property type="entry name" value="NAD(P)-binding Rossmann-like Domain"/>
    <property type="match status" value="1"/>
</dbReference>
<dbReference type="GO" id="GO:0012505">
    <property type="term" value="C:endomembrane system"/>
    <property type="evidence" value="ECO:0007669"/>
    <property type="project" value="UniProtKB-SubCell"/>
</dbReference>
<dbReference type="InterPro" id="IPR004771">
    <property type="entry name" value="K/H_exchanger"/>
</dbReference>
<evidence type="ECO:0000256" key="8">
    <source>
        <dbReference type="ARBA" id="ARBA00022989"/>
    </source>
</evidence>
<evidence type="ECO:0000313" key="15">
    <source>
        <dbReference type="Proteomes" id="UP000095039"/>
    </source>
</evidence>
<dbReference type="FunFam" id="3.40.50.720:FF:000036">
    <property type="entry name" value="Glutathione-regulated potassium-efflux system protein KefB"/>
    <property type="match status" value="1"/>
</dbReference>
<evidence type="ECO:0000256" key="11">
    <source>
        <dbReference type="SAM" id="MobiDB-lite"/>
    </source>
</evidence>
<dbReference type="PROSITE" id="PS51201">
    <property type="entry name" value="RCK_N"/>
    <property type="match status" value="1"/>
</dbReference>
<accession>A0A1E5BY36</accession>
<evidence type="ECO:0000256" key="3">
    <source>
        <dbReference type="ARBA" id="ARBA00022448"/>
    </source>
</evidence>
<keyword evidence="10 12" id="KW-0472">Membrane</keyword>
<feature type="domain" description="RCK N-terminal" evidence="13">
    <location>
        <begin position="419"/>
        <end position="535"/>
    </location>
</feature>
<evidence type="ECO:0000256" key="12">
    <source>
        <dbReference type="SAM" id="Phobius"/>
    </source>
</evidence>
<dbReference type="GO" id="GO:0006813">
    <property type="term" value="P:potassium ion transport"/>
    <property type="evidence" value="ECO:0007669"/>
    <property type="project" value="UniProtKB-KW"/>
</dbReference>
<evidence type="ECO:0000313" key="14">
    <source>
        <dbReference type="EMBL" id="OEE58214.1"/>
    </source>
</evidence>
<evidence type="ECO:0000256" key="4">
    <source>
        <dbReference type="ARBA" id="ARBA00022449"/>
    </source>
</evidence>
<dbReference type="InterPro" id="IPR038770">
    <property type="entry name" value="Na+/solute_symporter_sf"/>
</dbReference>
<dbReference type="Pfam" id="PF02254">
    <property type="entry name" value="TrkA_N"/>
    <property type="match status" value="1"/>
</dbReference>
<evidence type="ECO:0000259" key="13">
    <source>
        <dbReference type="PROSITE" id="PS51201"/>
    </source>
</evidence>
<dbReference type="PANTHER" id="PTHR46157:SF4">
    <property type="entry name" value="K(+) EFFLUX ANTIPORTER 3, CHLOROPLASTIC"/>
    <property type="match status" value="1"/>
</dbReference>
<comment type="similarity">
    <text evidence="2">Belongs to the monovalent cation:proton antiporter 2 (CPA2) transporter (TC 2.A.37) family.</text>
</comment>
<dbReference type="NCBIfam" id="TIGR00932">
    <property type="entry name" value="2a37"/>
    <property type="match status" value="1"/>
</dbReference>
<feature type="transmembrane region" description="Helical" evidence="12">
    <location>
        <begin position="377"/>
        <end position="396"/>
    </location>
</feature>
<gene>
    <name evidence="14" type="ORF">A1OK_15995</name>
</gene>
<feature type="region of interest" description="Disordered" evidence="11">
    <location>
        <begin position="619"/>
        <end position="660"/>
    </location>
</feature>
<evidence type="ECO:0000256" key="5">
    <source>
        <dbReference type="ARBA" id="ARBA00022538"/>
    </source>
</evidence>
<dbReference type="EMBL" id="AJWN02000098">
    <property type="protein sequence ID" value="OEE58214.1"/>
    <property type="molecule type" value="Genomic_DNA"/>
</dbReference>
<comment type="caution">
    <text evidence="14">The sequence shown here is derived from an EMBL/GenBank/DDBJ whole genome shotgun (WGS) entry which is preliminary data.</text>
</comment>
<feature type="transmembrane region" description="Helical" evidence="12">
    <location>
        <begin position="287"/>
        <end position="306"/>
    </location>
</feature>
<dbReference type="Gene3D" id="1.20.1530.20">
    <property type="match status" value="1"/>
</dbReference>
<feature type="transmembrane region" description="Helical" evidence="12">
    <location>
        <begin position="146"/>
        <end position="169"/>
    </location>
</feature>
<evidence type="ECO:0000256" key="6">
    <source>
        <dbReference type="ARBA" id="ARBA00022692"/>
    </source>
</evidence>
<dbReference type="InterPro" id="IPR006153">
    <property type="entry name" value="Cation/H_exchanger_TM"/>
</dbReference>
<comment type="subcellular location">
    <subcellularLocation>
        <location evidence="1">Endomembrane system</location>
        <topology evidence="1">Multi-pass membrane protein</topology>
    </subcellularLocation>
</comment>
<keyword evidence="7" id="KW-0630">Potassium</keyword>
<evidence type="ECO:0000256" key="1">
    <source>
        <dbReference type="ARBA" id="ARBA00004127"/>
    </source>
</evidence>
<dbReference type="GO" id="GO:0005886">
    <property type="term" value="C:plasma membrane"/>
    <property type="evidence" value="ECO:0007669"/>
    <property type="project" value="TreeGrafter"/>
</dbReference>
<protein>
    <submittedName>
        <fullName evidence="14">Potassium transporter</fullName>
    </submittedName>
</protein>
<feature type="transmembrane region" description="Helical" evidence="12">
    <location>
        <begin position="30"/>
        <end position="48"/>
    </location>
</feature>
<sequence>MTDLFLKAFIYLVAAVIAVPIAKRLGLGSVLGYLIAGVIIGPLTGLVGSETNTIQHFAEFGVVMMLFLVGLELEPKMLWAMRNRLMGLGGLQVGITTAIVMAIALLFEQPWTIALAIGLIFALSSTAIVLQTFNEKRLTKTEGGRNAFSVLLFQDIAVIPMLAFIPLLALPELVEKAKHAAASASEHHEQMSLVAGLPGWAVGLVILGSIAGVVVGGHYLSRPLLRFVASSGLREIFTATALMLVIGIAALMSLIGLSPALGTFLAGVVLANSEFRHELESNIEPFKGLLLGLFFITVGAGINFGILFEDLFVIIGLTIGLMALKAIVLLLLTLIFKIKGSARWLFALSLAQAGEFGFVLLSFSMQNNVLPAETAQLLSLVVAISMFLTPGLFILYDNVILPRYEKVSNDREADEIDEQGTVIIAGVGRFGQVVNRLLTGNGVKTVVLDHEATQVENLRKINIKSYFGDATRPDLLHTAGIEESALLVVAMDNEETTTELVEYVKHTYPHVKVLARAFDRGHAYKLRHAGADFVIKETYHSALEMGAEALRTLGSHPFLVEQQKAMFNQIEKQSSEKLYQSWLGGEESQTYDNHFQHLFIELEETIREAMDTDRMDKHALTEREWTPPPKGYLDEFGAPPSDDQPNEPLNDASDEQEKPA</sequence>
<feature type="transmembrane region" description="Helical" evidence="12">
    <location>
        <begin position="232"/>
        <end position="251"/>
    </location>
</feature>
<keyword evidence="4" id="KW-0050">Antiport</keyword>
<reference evidence="14 15" key="1">
    <citation type="journal article" date="2012" name="Science">
        <title>Ecological populations of bacteria act as socially cohesive units of antibiotic production and resistance.</title>
        <authorList>
            <person name="Cordero O.X."/>
            <person name="Wildschutte H."/>
            <person name="Kirkup B."/>
            <person name="Proehl S."/>
            <person name="Ngo L."/>
            <person name="Hussain F."/>
            <person name="Le Roux F."/>
            <person name="Mincer T."/>
            <person name="Polz M.F."/>
        </authorList>
    </citation>
    <scope>NUCLEOTIDE SEQUENCE [LARGE SCALE GENOMIC DNA]</scope>
    <source>
        <strain evidence="14 15">FF-454</strain>
    </source>
</reference>
<keyword evidence="5" id="KW-0633">Potassium transport</keyword>
<dbReference type="RefSeq" id="WP_016959648.1">
    <property type="nucleotide sequence ID" value="NZ_AJWN02000098.1"/>
</dbReference>
<keyword evidence="15" id="KW-1185">Reference proteome</keyword>
<dbReference type="GO" id="GO:0008324">
    <property type="term" value="F:monoatomic cation transmembrane transporter activity"/>
    <property type="evidence" value="ECO:0007669"/>
    <property type="project" value="InterPro"/>
</dbReference>
<feature type="transmembrane region" description="Helical" evidence="12">
    <location>
        <begin position="6"/>
        <end position="23"/>
    </location>
</feature>
<dbReference type="InterPro" id="IPR036291">
    <property type="entry name" value="NAD(P)-bd_dom_sf"/>
</dbReference>
<dbReference type="AlphaFoldDB" id="A0A1E5BY36"/>
<proteinExistence type="inferred from homology"/>
<keyword evidence="9" id="KW-0406">Ion transport</keyword>
<dbReference type="PANTHER" id="PTHR46157">
    <property type="entry name" value="K(+) EFFLUX ANTIPORTER 3, CHLOROPLASTIC"/>
    <property type="match status" value="1"/>
</dbReference>
<name>A0A1E5BY36_9GAMM</name>
<feature type="transmembrane region" description="Helical" evidence="12">
    <location>
        <begin position="257"/>
        <end position="275"/>
    </location>
</feature>
<evidence type="ECO:0000256" key="10">
    <source>
        <dbReference type="ARBA" id="ARBA00023136"/>
    </source>
</evidence>
<dbReference type="Proteomes" id="UP000095039">
    <property type="component" value="Unassembled WGS sequence"/>
</dbReference>
<dbReference type="SUPFAM" id="SSF51735">
    <property type="entry name" value="NAD(P)-binding Rossmann-fold domains"/>
    <property type="match status" value="1"/>
</dbReference>
<feature type="transmembrane region" description="Helical" evidence="12">
    <location>
        <begin position="200"/>
        <end position="220"/>
    </location>
</feature>
<evidence type="ECO:0000256" key="9">
    <source>
        <dbReference type="ARBA" id="ARBA00023065"/>
    </source>
</evidence>
<feature type="transmembrane region" description="Helical" evidence="12">
    <location>
        <begin position="113"/>
        <end position="134"/>
    </location>
</feature>
<organism evidence="14 15">
    <name type="scientific">Enterovibrio norvegicus FF-454</name>
    <dbReference type="NCBI Taxonomy" id="1185651"/>
    <lineage>
        <taxon>Bacteria</taxon>
        <taxon>Pseudomonadati</taxon>
        <taxon>Pseudomonadota</taxon>
        <taxon>Gammaproteobacteria</taxon>
        <taxon>Vibrionales</taxon>
        <taxon>Vibrionaceae</taxon>
        <taxon>Enterovibrio</taxon>
    </lineage>
</organism>
<dbReference type="GO" id="GO:1902600">
    <property type="term" value="P:proton transmembrane transport"/>
    <property type="evidence" value="ECO:0007669"/>
    <property type="project" value="InterPro"/>
</dbReference>
<keyword evidence="3" id="KW-0813">Transport</keyword>
<feature type="transmembrane region" description="Helical" evidence="12">
    <location>
        <begin position="312"/>
        <end position="332"/>
    </location>
</feature>
<keyword evidence="6 12" id="KW-0812">Transmembrane</keyword>